<dbReference type="InterPro" id="IPR036812">
    <property type="entry name" value="NAD(P)_OxRdtase_dom_sf"/>
</dbReference>
<dbReference type="PANTHER" id="PTHR43150">
    <property type="entry name" value="HYPERKINETIC, ISOFORM M"/>
    <property type="match status" value="1"/>
</dbReference>
<dbReference type="RefSeq" id="XP_064770240.1">
    <property type="nucleotide sequence ID" value="XM_064911350.1"/>
</dbReference>
<name>A0ABR1FBS8_9ASCO</name>
<dbReference type="CDD" id="cd19143">
    <property type="entry name" value="AKR_AKR6C1_2"/>
    <property type="match status" value="1"/>
</dbReference>
<gene>
    <name evidence="5" type="ORF">BZA70DRAFT_270718</name>
</gene>
<reference evidence="5 6" key="1">
    <citation type="submission" date="2024-03" db="EMBL/GenBank/DDBJ databases">
        <title>Genome-scale model development and genomic sequencing of the oleaginous clade Lipomyces.</title>
        <authorList>
            <consortium name="Lawrence Berkeley National Laboratory"/>
            <person name="Czajka J.J."/>
            <person name="Han Y."/>
            <person name="Kim J."/>
            <person name="Mondo S.J."/>
            <person name="Hofstad B.A."/>
            <person name="Robles A."/>
            <person name="Haridas S."/>
            <person name="Riley R."/>
            <person name="LaButti K."/>
            <person name="Pangilinan J."/>
            <person name="Andreopoulos W."/>
            <person name="Lipzen A."/>
            <person name="Yan J."/>
            <person name="Wang M."/>
            <person name="Ng V."/>
            <person name="Grigoriev I.V."/>
            <person name="Spatafora J.W."/>
            <person name="Magnuson J.K."/>
            <person name="Baker S.E."/>
            <person name="Pomraning K.R."/>
        </authorList>
    </citation>
    <scope>NUCLEOTIDE SEQUENCE [LARGE SCALE GENOMIC DNA]</scope>
    <source>
        <strain evidence="5 6">Phaff 52-87</strain>
    </source>
</reference>
<keyword evidence="6" id="KW-1185">Reference proteome</keyword>
<feature type="domain" description="NADP-dependent oxidoreductase" evidence="4">
    <location>
        <begin position="35"/>
        <end position="332"/>
    </location>
</feature>
<evidence type="ECO:0000256" key="3">
    <source>
        <dbReference type="ARBA" id="ARBA00023002"/>
    </source>
</evidence>
<protein>
    <submittedName>
        <fullName evidence="5">NADP-dependent oxidoreductase domain-containing protein</fullName>
    </submittedName>
</protein>
<dbReference type="GeneID" id="90036862"/>
<organism evidence="5 6">
    <name type="scientific">Myxozyma melibiosi</name>
    <dbReference type="NCBI Taxonomy" id="54550"/>
    <lineage>
        <taxon>Eukaryota</taxon>
        <taxon>Fungi</taxon>
        <taxon>Dikarya</taxon>
        <taxon>Ascomycota</taxon>
        <taxon>Saccharomycotina</taxon>
        <taxon>Lipomycetes</taxon>
        <taxon>Lipomycetales</taxon>
        <taxon>Lipomycetaceae</taxon>
        <taxon>Myxozyma</taxon>
    </lineage>
</organism>
<dbReference type="SUPFAM" id="SSF51430">
    <property type="entry name" value="NAD(P)-linked oxidoreductase"/>
    <property type="match status" value="1"/>
</dbReference>
<comment type="similarity">
    <text evidence="1">Belongs to the shaker potassium channel beta subunit family.</text>
</comment>
<dbReference type="InterPro" id="IPR005399">
    <property type="entry name" value="K_chnl_volt-dep_bsu_KCNAB-rel"/>
</dbReference>
<dbReference type="PRINTS" id="PR01577">
    <property type="entry name" value="KCNABCHANNEL"/>
</dbReference>
<evidence type="ECO:0000313" key="5">
    <source>
        <dbReference type="EMBL" id="KAK7207207.1"/>
    </source>
</evidence>
<evidence type="ECO:0000313" key="6">
    <source>
        <dbReference type="Proteomes" id="UP001498771"/>
    </source>
</evidence>
<sequence length="342" mass="38726">MTEYDPKDMEFRFLGNTGLRVSCLSYGGWLTVSEDSEKVTKECFEIAWSRGVNFFDTAEIYSNGECETVFGNVLKSLGWKRSDYVISTKLYFGFGEKSPNGRGLSRKHLMEGLDQSLKRLQLDYVDVIFAHRPDREGVPMEEVVRAFTQMINDGKALYWGTSEWSAFEIEHAHHIATKFGLIAPIAEQPQYSAFHRNRFEAEYKPLYDLYKYGTTIWSPLAGGVLTGKYNDGFAPGTRLGDQSSPVVQRIRKQWETPEGQAKIAKVRELTKIADRVGCTTAQLMLAFLLKNKNVSTILTGSSRAEQVVENLDALKVYRKLTDADVDEIEAILDNKPDYAALY</sequence>
<dbReference type="Pfam" id="PF00248">
    <property type="entry name" value="Aldo_ket_red"/>
    <property type="match status" value="1"/>
</dbReference>
<proteinExistence type="inferred from homology"/>
<evidence type="ECO:0000259" key="4">
    <source>
        <dbReference type="Pfam" id="PF00248"/>
    </source>
</evidence>
<comment type="caution">
    <text evidence="5">The sequence shown here is derived from an EMBL/GenBank/DDBJ whole genome shotgun (WGS) entry which is preliminary data.</text>
</comment>
<evidence type="ECO:0000256" key="1">
    <source>
        <dbReference type="ARBA" id="ARBA00006515"/>
    </source>
</evidence>
<dbReference type="InterPro" id="IPR023210">
    <property type="entry name" value="NADP_OxRdtase_dom"/>
</dbReference>
<evidence type="ECO:0000256" key="2">
    <source>
        <dbReference type="ARBA" id="ARBA00022857"/>
    </source>
</evidence>
<dbReference type="Proteomes" id="UP001498771">
    <property type="component" value="Unassembled WGS sequence"/>
</dbReference>
<keyword evidence="2" id="KW-0521">NADP</keyword>
<dbReference type="EMBL" id="JBBJBU010000001">
    <property type="protein sequence ID" value="KAK7207207.1"/>
    <property type="molecule type" value="Genomic_DNA"/>
</dbReference>
<dbReference type="Gene3D" id="3.20.20.100">
    <property type="entry name" value="NADP-dependent oxidoreductase domain"/>
    <property type="match status" value="1"/>
</dbReference>
<keyword evidence="3" id="KW-0560">Oxidoreductase</keyword>
<accession>A0ABR1FBS8</accession>
<dbReference type="PANTHER" id="PTHR43150:SF2">
    <property type="entry name" value="HYPERKINETIC, ISOFORM M"/>
    <property type="match status" value="1"/>
</dbReference>